<dbReference type="Proteomes" id="UP000094379">
    <property type="component" value="Unassembled WGS sequence"/>
</dbReference>
<dbReference type="STRING" id="291169.A9E74_01129"/>
<dbReference type="Pfam" id="PF08376">
    <property type="entry name" value="NIT"/>
    <property type="match status" value="1"/>
</dbReference>
<gene>
    <name evidence="2" type="ORF">A9E74_01129</name>
</gene>
<keyword evidence="3" id="KW-1185">Reference proteome</keyword>
<proteinExistence type="predicted"/>
<feature type="domain" description="Nitrate/nitrite sensing protein" evidence="1">
    <location>
        <begin position="46"/>
        <end position="269"/>
    </location>
</feature>
<organism evidence="2 3">
    <name type="scientific">Methylophaga muralis</name>
    <dbReference type="NCBI Taxonomy" id="291169"/>
    <lineage>
        <taxon>Bacteria</taxon>
        <taxon>Pseudomonadati</taxon>
        <taxon>Pseudomonadota</taxon>
        <taxon>Gammaproteobacteria</taxon>
        <taxon>Thiotrichales</taxon>
        <taxon>Piscirickettsiaceae</taxon>
        <taxon>Methylophaga</taxon>
    </lineage>
</organism>
<evidence type="ECO:0000313" key="3">
    <source>
        <dbReference type="Proteomes" id="UP000094379"/>
    </source>
</evidence>
<protein>
    <submittedName>
        <fullName evidence="2">Nitrate and nitrite sensing</fullName>
    </submittedName>
</protein>
<reference evidence="2 3" key="1">
    <citation type="submission" date="2016-07" db="EMBL/GenBank/DDBJ databases">
        <title>Draft Genome Sequence of Methylophaga muralis Bur 1.</title>
        <authorList>
            <person name="Vasilenko O.V."/>
            <person name="Doronina N.V."/>
            <person name="Shmareva M.N."/>
            <person name="Tarlachkov S.V."/>
            <person name="Mustakhimov I."/>
            <person name="Trotsenko Y.A."/>
        </authorList>
    </citation>
    <scope>NUCLEOTIDE SEQUENCE [LARGE SCALE GENOMIC DNA]</scope>
    <source>
        <strain evidence="2 3">Bur 1</strain>
    </source>
</reference>
<dbReference type="RefSeq" id="WP_069295635.1">
    <property type="nucleotide sequence ID" value="NZ_MCRI01000008.1"/>
</dbReference>
<sequence length="288" mass="32306">MIVNPTIAGAFTVAACFAATKQWTVSLRDKRRIKHAISQLIRLKELIDLSQQHRGTSSAVCAGNASLTGKLTFLQQEIDRFIAASENTDMQKLPQWLSFVDHWPRLKKQVQQRKLTSHQVIRQHNAMIEGQLSLFDDLSRLYNLHHFMLDNITRLSELCLDTLRAAEILGQMRAVGSTLCARGHGGGAETMMLSFQRLTANSRIAELLRETAGIRNKELIAILAGQNDRIERDTDLLLQTIDQQVLIEGAITLSADEYFKTATRAIDTVLNVFSLIINYAADNHAKLN</sequence>
<dbReference type="AlphaFoldDB" id="A0A1E3GTH3"/>
<accession>A0A1E3GTH3</accession>
<comment type="caution">
    <text evidence="2">The sequence shown here is derived from an EMBL/GenBank/DDBJ whole genome shotgun (WGS) entry which is preliminary data.</text>
</comment>
<dbReference type="EMBL" id="MCRI01000008">
    <property type="protein sequence ID" value="ODN67225.1"/>
    <property type="molecule type" value="Genomic_DNA"/>
</dbReference>
<dbReference type="InterPro" id="IPR013587">
    <property type="entry name" value="Nitrate/nitrite_sensing"/>
</dbReference>
<evidence type="ECO:0000259" key="1">
    <source>
        <dbReference type="Pfam" id="PF08376"/>
    </source>
</evidence>
<name>A0A1E3GTH3_9GAMM</name>
<evidence type="ECO:0000313" key="2">
    <source>
        <dbReference type="EMBL" id="ODN67225.1"/>
    </source>
</evidence>